<reference evidence="8" key="1">
    <citation type="submission" date="2015-07" db="EMBL/GenBank/DDBJ databases">
        <title>Complete Genome of Thermincola ferriacetica strain Z-0001T.</title>
        <authorList>
            <person name="Lusk B."/>
            <person name="Badalamenti J.P."/>
            <person name="Parameswaran P."/>
            <person name="Bond D.R."/>
            <person name="Torres C.I."/>
        </authorList>
    </citation>
    <scope>NUCLEOTIDE SEQUENCE [LARGE SCALE GENOMIC DNA]</scope>
    <source>
        <strain evidence="8">Z-0001</strain>
    </source>
</reference>
<comment type="similarity">
    <text evidence="2">Belongs to the TerC family.</text>
</comment>
<evidence type="ECO:0000256" key="3">
    <source>
        <dbReference type="ARBA" id="ARBA00022692"/>
    </source>
</evidence>
<feature type="transmembrane region" description="Helical" evidence="6">
    <location>
        <begin position="7"/>
        <end position="27"/>
    </location>
</feature>
<feature type="transmembrane region" description="Helical" evidence="6">
    <location>
        <begin position="162"/>
        <end position="186"/>
    </location>
</feature>
<dbReference type="AlphaFoldDB" id="A0A0L6W5G8"/>
<dbReference type="GO" id="GO:0016020">
    <property type="term" value="C:membrane"/>
    <property type="evidence" value="ECO:0007669"/>
    <property type="project" value="UniProtKB-SubCell"/>
</dbReference>
<comment type="caution">
    <text evidence="7">The sequence shown here is derived from an EMBL/GenBank/DDBJ whole genome shotgun (WGS) entry which is preliminary data.</text>
</comment>
<keyword evidence="4 6" id="KW-1133">Transmembrane helix</keyword>
<dbReference type="InterPro" id="IPR022369">
    <property type="entry name" value="Integral_membrane_TerC_rswitch"/>
</dbReference>
<keyword evidence="3 6" id="KW-0812">Transmembrane</keyword>
<feature type="transmembrane region" description="Helical" evidence="6">
    <location>
        <begin position="224"/>
        <end position="242"/>
    </location>
</feature>
<dbReference type="RefSeq" id="WP_052216724.1">
    <property type="nucleotide sequence ID" value="NZ_LGTE01000002.1"/>
</dbReference>
<evidence type="ECO:0000313" key="8">
    <source>
        <dbReference type="Proteomes" id="UP000037175"/>
    </source>
</evidence>
<evidence type="ECO:0000256" key="4">
    <source>
        <dbReference type="ARBA" id="ARBA00022989"/>
    </source>
</evidence>
<feature type="transmembrane region" description="Helical" evidence="6">
    <location>
        <begin position="39"/>
        <end position="59"/>
    </location>
</feature>
<keyword evidence="5 6" id="KW-0472">Membrane</keyword>
<dbReference type="Proteomes" id="UP000037175">
    <property type="component" value="Unassembled WGS sequence"/>
</dbReference>
<comment type="subcellular location">
    <subcellularLocation>
        <location evidence="1">Membrane</location>
        <topology evidence="1">Multi-pass membrane protein</topology>
    </subcellularLocation>
</comment>
<feature type="transmembrane region" description="Helical" evidence="6">
    <location>
        <begin position="192"/>
        <end position="212"/>
    </location>
</feature>
<evidence type="ECO:0000313" key="7">
    <source>
        <dbReference type="EMBL" id="KNZ70827.1"/>
    </source>
</evidence>
<evidence type="ECO:0000256" key="5">
    <source>
        <dbReference type="ARBA" id="ARBA00023136"/>
    </source>
</evidence>
<feature type="transmembrane region" description="Helical" evidence="6">
    <location>
        <begin position="99"/>
        <end position="117"/>
    </location>
</feature>
<dbReference type="PATRIC" id="fig|281456.6.peg.538"/>
<dbReference type="PANTHER" id="PTHR30238:SF0">
    <property type="entry name" value="THYLAKOID MEMBRANE PROTEIN TERC, CHLOROPLASTIC"/>
    <property type="match status" value="1"/>
</dbReference>
<proteinExistence type="inferred from homology"/>
<evidence type="ECO:0000256" key="6">
    <source>
        <dbReference type="SAM" id="Phobius"/>
    </source>
</evidence>
<dbReference type="Pfam" id="PF03741">
    <property type="entry name" value="TerC"/>
    <property type="match status" value="1"/>
</dbReference>
<keyword evidence="8" id="KW-1185">Reference proteome</keyword>
<name>A0A0L6W5G8_9FIRM</name>
<protein>
    <submittedName>
        <fullName evidence="7">Integral membrane protein TerC</fullName>
    </submittedName>
</protein>
<evidence type="ECO:0000256" key="2">
    <source>
        <dbReference type="ARBA" id="ARBA00007511"/>
    </source>
</evidence>
<feature type="transmembrane region" description="Helical" evidence="6">
    <location>
        <begin position="248"/>
        <end position="269"/>
    </location>
</feature>
<dbReference type="PANTHER" id="PTHR30238">
    <property type="entry name" value="MEMBRANE BOUND PREDICTED REDOX MODULATOR"/>
    <property type="match status" value="1"/>
</dbReference>
<organism evidence="7 8">
    <name type="scientific">Thermincola ferriacetica</name>
    <dbReference type="NCBI Taxonomy" id="281456"/>
    <lineage>
        <taxon>Bacteria</taxon>
        <taxon>Bacillati</taxon>
        <taxon>Bacillota</taxon>
        <taxon>Clostridia</taxon>
        <taxon>Eubacteriales</taxon>
        <taxon>Thermincolaceae</taxon>
        <taxon>Thermincola</taxon>
    </lineage>
</organism>
<evidence type="ECO:0000256" key="1">
    <source>
        <dbReference type="ARBA" id="ARBA00004141"/>
    </source>
</evidence>
<dbReference type="InterPro" id="IPR005496">
    <property type="entry name" value="Integral_membrane_TerC"/>
</dbReference>
<gene>
    <name evidence="7" type="ORF">Tfer_0507</name>
</gene>
<dbReference type="EMBL" id="LGTE01000002">
    <property type="protein sequence ID" value="KNZ70827.1"/>
    <property type="molecule type" value="Genomic_DNA"/>
</dbReference>
<sequence length="286" mass="32409">MTFKKALFWTAFWVAVALIFNAGVLYFEGHQKALEFFTGYIIELSLSMDNVFLFLMIFTMFGIKAEYQRRALNYGIIGAIIMRFIFILLGVSIITRFEWVLYIFGGILIITALKIIFGKEEEIHPEDNKLVILFKKFFPVTTELYGNKFFIRLNGILHATPLFIVVLVIESSDLLFAIDSIPAIFAVTTDPFIIYTSNILAILGLRSLYFFIERIQQAFVFIKQGVGVILFITGVKMLLLIFHIKVPILVALSLIVGVLVISIILSLLVSKRGRSCPIVQEKGGNN</sequence>
<dbReference type="NCBIfam" id="TIGR03718">
    <property type="entry name" value="R_switched_Alx"/>
    <property type="match status" value="1"/>
</dbReference>
<feature type="transmembrane region" description="Helical" evidence="6">
    <location>
        <begin position="71"/>
        <end position="93"/>
    </location>
</feature>
<accession>A0A0L6W5G8</accession>